<evidence type="ECO:0000313" key="14">
    <source>
        <dbReference type="Proteomes" id="UP000225706"/>
    </source>
</evidence>
<dbReference type="GO" id="GO:0045504">
    <property type="term" value="F:dynein heavy chain binding"/>
    <property type="evidence" value="ECO:0007669"/>
    <property type="project" value="TreeGrafter"/>
</dbReference>
<keyword evidence="6 11" id="KW-0547">Nucleotide-binding</keyword>
<evidence type="ECO:0000256" key="7">
    <source>
        <dbReference type="ARBA" id="ARBA00022840"/>
    </source>
</evidence>
<keyword evidence="10 11" id="KW-0206">Cytoskeleton</keyword>
<sequence length="473" mass="52321">MADVDDRGSVGGEEEGKDLWSSILSDVSSSASRKLPSNKAIVLLGNDGSGKTTLISKLRGKEDEISKGHGLEYTYLDVHDEERDDSTRLGVWILDGDPLHKGLLQFAITPKSVTNTLVVQVVDISRPWTIMESLHSWTEVLREHIHSLKLPPKELNEMEERIVRQFQEYTEPDESTEDRRRSGIKDEDKVLLPLDENVLTDNLGLTMVVVMTKTDCMSALEKDRDYRDEHFDFIQQHIRRHCLKYGATLFYTSVKENKNCTLLYRYLVHQIYGLPFNSPALVVDKDSVFIPAGWDSVKKINILSEHLKNIQAEDAFDDHIVKPQLRKPIQDKEITAEDEQTFLAKQQQLLQKMPATVSSGIARPQPDISKPRAPASPSGRISSDRRPSAGGISASPRGPKVEGGKPGAGAGTSEGVLANFFNSLLNKKSGTGAAMGRGGTAVRSDAAAELDRMNRAKKMVSQGNTANDSTESS</sequence>
<dbReference type="Pfam" id="PF05783">
    <property type="entry name" value="DLIC"/>
    <property type="match status" value="1"/>
</dbReference>
<evidence type="ECO:0000313" key="13">
    <source>
        <dbReference type="EMBL" id="PFX15283.1"/>
    </source>
</evidence>
<evidence type="ECO:0000256" key="10">
    <source>
        <dbReference type="ARBA" id="ARBA00023212"/>
    </source>
</evidence>
<dbReference type="GO" id="GO:0005868">
    <property type="term" value="C:cytoplasmic dynein complex"/>
    <property type="evidence" value="ECO:0007669"/>
    <property type="project" value="UniProtKB-UniRule"/>
</dbReference>
<keyword evidence="14" id="KW-1185">Reference proteome</keyword>
<keyword evidence="8 11" id="KW-0243">Dynein</keyword>
<keyword evidence="9 11" id="KW-0505">Motor protein</keyword>
<evidence type="ECO:0000256" key="9">
    <source>
        <dbReference type="ARBA" id="ARBA00023175"/>
    </source>
</evidence>
<dbReference type="OrthoDB" id="27603at2759"/>
<accession>A0A2B4REN6</accession>
<organism evidence="13 14">
    <name type="scientific">Stylophora pistillata</name>
    <name type="common">Smooth cauliflower coral</name>
    <dbReference type="NCBI Taxonomy" id="50429"/>
    <lineage>
        <taxon>Eukaryota</taxon>
        <taxon>Metazoa</taxon>
        <taxon>Cnidaria</taxon>
        <taxon>Anthozoa</taxon>
        <taxon>Hexacorallia</taxon>
        <taxon>Scleractinia</taxon>
        <taxon>Astrocoeniina</taxon>
        <taxon>Pocilloporidae</taxon>
        <taxon>Stylophora</taxon>
    </lineage>
</organism>
<reference evidence="14" key="1">
    <citation type="journal article" date="2017" name="bioRxiv">
        <title>Comparative analysis of the genomes of Stylophora pistillata and Acropora digitifera provides evidence for extensive differences between species of corals.</title>
        <authorList>
            <person name="Voolstra C.R."/>
            <person name="Li Y."/>
            <person name="Liew Y.J."/>
            <person name="Baumgarten S."/>
            <person name="Zoccola D."/>
            <person name="Flot J.-F."/>
            <person name="Tambutte S."/>
            <person name="Allemand D."/>
            <person name="Aranda M."/>
        </authorList>
    </citation>
    <scope>NUCLEOTIDE SEQUENCE [LARGE SCALE GENOMIC DNA]</scope>
</reference>
<comment type="function">
    <text evidence="11">Acts as one of several non-catalytic accessory components of the cytoplasmic dynein 1 complex that are thought to be involved in linking dynein to cargos and to adapter proteins that regulate dynein function. Cytoplasmic dynein 1 acts as a motor for the intracellular retrograde motility of vesicles and organelles along microtubules. May play a role in binding dynein to membranous organelles or chromosomes.</text>
</comment>
<dbReference type="PANTHER" id="PTHR12688">
    <property type="entry name" value="DYNEIN LIGHT INTERMEDIATE CHAIN"/>
    <property type="match status" value="1"/>
</dbReference>
<comment type="caution">
    <text evidence="13">The sequence shown here is derived from an EMBL/GenBank/DDBJ whole genome shotgun (WGS) entry which is preliminary data.</text>
</comment>
<evidence type="ECO:0000256" key="11">
    <source>
        <dbReference type="RuleBase" id="RU366047"/>
    </source>
</evidence>
<comment type="similarity">
    <text evidence="2 11">Belongs to the dynein light intermediate chain family.</text>
</comment>
<dbReference type="GO" id="GO:0007018">
    <property type="term" value="P:microtubule-based movement"/>
    <property type="evidence" value="ECO:0007669"/>
    <property type="project" value="InterPro"/>
</dbReference>
<gene>
    <name evidence="13" type="primary">Dync1li2</name>
    <name evidence="13" type="ORF">AWC38_SpisGene20503</name>
</gene>
<protein>
    <recommendedName>
        <fullName evidence="11">Dynein light intermediate chain</fullName>
    </recommendedName>
</protein>
<evidence type="ECO:0000256" key="4">
    <source>
        <dbReference type="ARBA" id="ARBA00022490"/>
    </source>
</evidence>
<evidence type="ECO:0000256" key="6">
    <source>
        <dbReference type="ARBA" id="ARBA00022741"/>
    </source>
</evidence>
<dbReference type="Gene3D" id="3.40.50.300">
    <property type="entry name" value="P-loop containing nucleotide triphosphate hydrolases"/>
    <property type="match status" value="1"/>
</dbReference>
<proteinExistence type="inferred from homology"/>
<dbReference type="GO" id="GO:0000226">
    <property type="term" value="P:microtubule cytoskeleton organization"/>
    <property type="evidence" value="ECO:0007669"/>
    <property type="project" value="TreeGrafter"/>
</dbReference>
<evidence type="ECO:0000256" key="3">
    <source>
        <dbReference type="ARBA" id="ARBA00022448"/>
    </source>
</evidence>
<dbReference type="GO" id="GO:0005813">
    <property type="term" value="C:centrosome"/>
    <property type="evidence" value="ECO:0007669"/>
    <property type="project" value="TreeGrafter"/>
</dbReference>
<evidence type="ECO:0000256" key="8">
    <source>
        <dbReference type="ARBA" id="ARBA00023017"/>
    </source>
</evidence>
<keyword evidence="5 11" id="KW-0493">Microtubule</keyword>
<keyword evidence="4 11" id="KW-0963">Cytoplasm</keyword>
<dbReference type="STRING" id="50429.A0A2B4REN6"/>
<evidence type="ECO:0000256" key="5">
    <source>
        <dbReference type="ARBA" id="ARBA00022701"/>
    </source>
</evidence>
<evidence type="ECO:0000256" key="1">
    <source>
        <dbReference type="ARBA" id="ARBA00004245"/>
    </source>
</evidence>
<dbReference type="Proteomes" id="UP000225706">
    <property type="component" value="Unassembled WGS sequence"/>
</dbReference>
<feature type="region of interest" description="Disordered" evidence="12">
    <location>
        <begin position="358"/>
        <end position="414"/>
    </location>
</feature>
<keyword evidence="3 11" id="KW-0813">Transport</keyword>
<dbReference type="PANTHER" id="PTHR12688:SF0">
    <property type="entry name" value="DYNEIN LIGHT INTERMEDIATE CHAIN"/>
    <property type="match status" value="1"/>
</dbReference>
<dbReference type="GO" id="GO:0005524">
    <property type="term" value="F:ATP binding"/>
    <property type="evidence" value="ECO:0007669"/>
    <property type="project" value="UniProtKB-KW"/>
</dbReference>
<dbReference type="EMBL" id="LSMT01000665">
    <property type="protein sequence ID" value="PFX15283.1"/>
    <property type="molecule type" value="Genomic_DNA"/>
</dbReference>
<keyword evidence="7 11" id="KW-0067">ATP-binding</keyword>
<comment type="subunit">
    <text evidence="11">Homodimer. The cytoplasmic dynein 1 complex consists of two catalytic heavy chains (HCs) and a number of non-catalytic subunits presented by intermediate chains (ICs).</text>
</comment>
<dbReference type="GO" id="GO:0005874">
    <property type="term" value="C:microtubule"/>
    <property type="evidence" value="ECO:0007669"/>
    <property type="project" value="UniProtKB-KW"/>
</dbReference>
<evidence type="ECO:0000256" key="2">
    <source>
        <dbReference type="ARBA" id="ARBA00006831"/>
    </source>
</evidence>
<dbReference type="InterPro" id="IPR027417">
    <property type="entry name" value="P-loop_NTPase"/>
</dbReference>
<comment type="subcellular location">
    <subcellularLocation>
        <location evidence="1 11">Cytoplasm</location>
        <location evidence="1 11">Cytoskeleton</location>
    </subcellularLocation>
</comment>
<dbReference type="SUPFAM" id="SSF52540">
    <property type="entry name" value="P-loop containing nucleoside triphosphate hydrolases"/>
    <property type="match status" value="1"/>
</dbReference>
<dbReference type="InterPro" id="IPR022780">
    <property type="entry name" value="Dynein_light_int_chain"/>
</dbReference>
<evidence type="ECO:0000256" key="12">
    <source>
        <dbReference type="SAM" id="MobiDB-lite"/>
    </source>
</evidence>
<dbReference type="InterPro" id="IPR008467">
    <property type="entry name" value="Dynein1_light_intermed_chain"/>
</dbReference>
<dbReference type="AlphaFoldDB" id="A0A2B4REN6"/>
<name>A0A2B4REN6_STYPI</name>